<sequence length="276" mass="32180">MKNQEKITYIKPAGRFAKIDLEEHWRARYMFTMLVWKKIRASFGEMYFWFIWVCAKPLLYVMIFSLFKHWSQARTGVEIPYVLYIYSGLILWYYFLETAIDVSLNIKANAALVTKIYLPRMITPTVPLLANLMDLAISMIPLILMMIYYGVYPGWQILMIIPTLLVVMITAMGTGLIIATITLRLRDFQKIFEFSLYLAMFISPVIFSPSMIPEAFHWVYHMNPMVGALIGWREALFGSASFPWGAWVYSCSFAVLALIVGLYLYLRFEHEMIEAI</sequence>
<dbReference type="GO" id="GO:0015920">
    <property type="term" value="P:lipopolysaccharide transport"/>
    <property type="evidence" value="ECO:0007669"/>
    <property type="project" value="TreeGrafter"/>
</dbReference>
<dbReference type="GO" id="GO:0043190">
    <property type="term" value="C:ATP-binding cassette (ABC) transporter complex"/>
    <property type="evidence" value="ECO:0007669"/>
    <property type="project" value="InterPro"/>
</dbReference>
<keyword evidence="7 9" id="KW-1133">Transmembrane helix</keyword>
<evidence type="ECO:0000256" key="3">
    <source>
        <dbReference type="ARBA" id="ARBA00022448"/>
    </source>
</evidence>
<proteinExistence type="inferred from homology"/>
<evidence type="ECO:0000256" key="9">
    <source>
        <dbReference type="RuleBase" id="RU361157"/>
    </source>
</evidence>
<keyword evidence="5" id="KW-0997">Cell inner membrane</keyword>
<evidence type="ECO:0000256" key="5">
    <source>
        <dbReference type="ARBA" id="ARBA00022519"/>
    </source>
</evidence>
<dbReference type="Pfam" id="PF01061">
    <property type="entry name" value="ABC2_membrane"/>
    <property type="match status" value="1"/>
</dbReference>
<feature type="transmembrane region" description="Helical" evidence="9">
    <location>
        <begin position="157"/>
        <end position="182"/>
    </location>
</feature>
<comment type="similarity">
    <text evidence="2 9">Belongs to the ABC-2 integral membrane protein family.</text>
</comment>
<keyword evidence="3 9" id="KW-0813">Transport</keyword>
<accession>A0A444NE79</accession>
<comment type="subcellular location">
    <subcellularLocation>
        <location evidence="1 9">Cell inner membrane</location>
        <topology evidence="1 9">Multi-pass membrane protein</topology>
    </subcellularLocation>
</comment>
<keyword evidence="4 9" id="KW-1003">Cell membrane</keyword>
<evidence type="ECO:0000313" key="11">
    <source>
        <dbReference type="Proteomes" id="UP000290767"/>
    </source>
</evidence>
<keyword evidence="6 9" id="KW-0812">Transmembrane</keyword>
<evidence type="ECO:0000313" key="10">
    <source>
        <dbReference type="EMBL" id="RXT28461.1"/>
    </source>
</evidence>
<dbReference type="AlphaFoldDB" id="A0A444NE79"/>
<feature type="transmembrane region" description="Helical" evidence="9">
    <location>
        <begin position="128"/>
        <end position="151"/>
    </location>
</feature>
<evidence type="ECO:0000256" key="2">
    <source>
        <dbReference type="ARBA" id="ARBA00007783"/>
    </source>
</evidence>
<dbReference type="InterPro" id="IPR047817">
    <property type="entry name" value="ABC2_TM_bact-type"/>
</dbReference>
<feature type="transmembrane region" description="Helical" evidence="9">
    <location>
        <begin position="194"/>
        <end position="212"/>
    </location>
</feature>
<dbReference type="PANTHER" id="PTHR30413:SF8">
    <property type="entry name" value="TRANSPORT PERMEASE PROTEIN"/>
    <property type="match status" value="1"/>
</dbReference>
<feature type="transmembrane region" description="Helical" evidence="9">
    <location>
        <begin position="246"/>
        <end position="266"/>
    </location>
</feature>
<evidence type="ECO:0000256" key="1">
    <source>
        <dbReference type="ARBA" id="ARBA00004429"/>
    </source>
</evidence>
<reference evidence="10 11" key="1">
    <citation type="submission" date="2017-03" db="EMBL/GenBank/DDBJ databases">
        <authorList>
            <person name="Safronova V.I."/>
            <person name="Sazanova A.L."/>
            <person name="Chirak E.R."/>
        </authorList>
    </citation>
    <scope>NUCLEOTIDE SEQUENCE [LARGE SCALE GENOMIC DNA]</scope>
    <source>
        <strain evidence="10 11">Tri-43</strain>
    </source>
</reference>
<dbReference type="PANTHER" id="PTHR30413">
    <property type="entry name" value="INNER MEMBRANE TRANSPORT PERMEASE"/>
    <property type="match status" value="1"/>
</dbReference>
<evidence type="ECO:0000256" key="8">
    <source>
        <dbReference type="ARBA" id="ARBA00023136"/>
    </source>
</evidence>
<organism evidence="10 11">
    <name type="scientific">Rhizobium leguminosarum</name>
    <dbReference type="NCBI Taxonomy" id="384"/>
    <lineage>
        <taxon>Bacteria</taxon>
        <taxon>Pseudomonadati</taxon>
        <taxon>Pseudomonadota</taxon>
        <taxon>Alphaproteobacteria</taxon>
        <taxon>Hyphomicrobiales</taxon>
        <taxon>Rhizobiaceae</taxon>
        <taxon>Rhizobium/Agrobacterium group</taxon>
        <taxon>Rhizobium</taxon>
    </lineage>
</organism>
<evidence type="ECO:0000256" key="4">
    <source>
        <dbReference type="ARBA" id="ARBA00022475"/>
    </source>
</evidence>
<gene>
    <name evidence="10" type="ORF">B5P46_06635</name>
</gene>
<evidence type="ECO:0000256" key="6">
    <source>
        <dbReference type="ARBA" id="ARBA00022692"/>
    </source>
</evidence>
<dbReference type="GO" id="GO:0140359">
    <property type="term" value="F:ABC-type transporter activity"/>
    <property type="evidence" value="ECO:0007669"/>
    <property type="project" value="InterPro"/>
</dbReference>
<evidence type="ECO:0000256" key="7">
    <source>
        <dbReference type="ARBA" id="ARBA00022989"/>
    </source>
</evidence>
<dbReference type="RefSeq" id="WP_012756147.1">
    <property type="nucleotide sequence ID" value="NZ_JAAXBQ010000006.1"/>
</dbReference>
<feature type="transmembrane region" description="Helical" evidence="9">
    <location>
        <begin position="79"/>
        <end position="96"/>
    </location>
</feature>
<dbReference type="InterPro" id="IPR000412">
    <property type="entry name" value="ABC_2_transport"/>
</dbReference>
<comment type="caution">
    <text evidence="10">The sequence shown here is derived from an EMBL/GenBank/DDBJ whole genome shotgun (WGS) entry which is preliminary data.</text>
</comment>
<dbReference type="PROSITE" id="PS51012">
    <property type="entry name" value="ABC_TM2"/>
    <property type="match status" value="1"/>
</dbReference>
<dbReference type="EMBL" id="MZMU01000003">
    <property type="protein sequence ID" value="RXT28461.1"/>
    <property type="molecule type" value="Genomic_DNA"/>
</dbReference>
<dbReference type="PRINTS" id="PR00164">
    <property type="entry name" value="ABC2TRNSPORT"/>
</dbReference>
<name>A0A444NE79_RHILE</name>
<dbReference type="Proteomes" id="UP000290767">
    <property type="component" value="Unassembled WGS sequence"/>
</dbReference>
<feature type="transmembrane region" description="Helical" evidence="9">
    <location>
        <begin position="47"/>
        <end position="67"/>
    </location>
</feature>
<dbReference type="InterPro" id="IPR013525">
    <property type="entry name" value="ABC2_TM"/>
</dbReference>
<keyword evidence="8 9" id="KW-0472">Membrane</keyword>
<protein>
    <recommendedName>
        <fullName evidence="9">Transport permease protein</fullName>
    </recommendedName>
</protein>